<sequence>MPKKITYPATIVNSIIYSLINGVARVDGVVHDNHNVNNVKQIKIAEVVDFPNYPSIPVTSIAASAFASCPPPLFISIPSSVKNIGSNAFAVLYTKDENRKHVVYPIELKIPAEFASSTYFNMSIVSKITIISGNKIKDLAFKDAIILETVIFENDSSSPITSIGVAAFKDCILLKNIILPDTVIKIGENAFSGCTALPSITIPAGLDYIMLGTFYKCRNLTNVVIPSNVTRIETNAFFYCTNLKEVTFKQTEHFPTIGRTAFFHTADDKTAIIYKSVQNAITQDLLHRVGFPKIKEI</sequence>
<evidence type="ECO:0000313" key="1">
    <source>
        <dbReference type="EMBL" id="QHT36245.1"/>
    </source>
</evidence>
<dbReference type="Gene3D" id="3.80.10.10">
    <property type="entry name" value="Ribonuclease Inhibitor"/>
    <property type="match status" value="2"/>
</dbReference>
<dbReference type="PANTHER" id="PTHR45661:SF3">
    <property type="entry name" value="IG-LIKE DOMAIN-CONTAINING PROTEIN"/>
    <property type="match status" value="1"/>
</dbReference>
<name>A0A6C0FAQ5_9ZZZZ</name>
<accession>A0A6C0FAQ5</accession>
<reference evidence="1" key="1">
    <citation type="journal article" date="2020" name="Nature">
        <title>Giant virus diversity and host interactions through global metagenomics.</title>
        <authorList>
            <person name="Schulz F."/>
            <person name="Roux S."/>
            <person name="Paez-Espino D."/>
            <person name="Jungbluth S."/>
            <person name="Walsh D.A."/>
            <person name="Denef V.J."/>
            <person name="McMahon K.D."/>
            <person name="Konstantinidis K.T."/>
            <person name="Eloe-Fadrosh E.A."/>
            <person name="Kyrpides N.C."/>
            <person name="Woyke T."/>
        </authorList>
    </citation>
    <scope>NUCLEOTIDE SEQUENCE</scope>
    <source>
        <strain evidence="1">GVMAG-M-3300009182-46</strain>
    </source>
</reference>
<dbReference type="EMBL" id="MN739033">
    <property type="protein sequence ID" value="QHT36245.1"/>
    <property type="molecule type" value="Genomic_DNA"/>
</dbReference>
<proteinExistence type="predicted"/>
<dbReference type="InterPro" id="IPR053139">
    <property type="entry name" value="Surface_bspA-like"/>
</dbReference>
<protein>
    <submittedName>
        <fullName evidence="1">Uncharacterized protein</fullName>
    </submittedName>
</protein>
<dbReference type="SUPFAM" id="SSF52058">
    <property type="entry name" value="L domain-like"/>
    <property type="match status" value="1"/>
</dbReference>
<dbReference type="AlphaFoldDB" id="A0A6C0FAQ5"/>
<organism evidence="1">
    <name type="scientific">viral metagenome</name>
    <dbReference type="NCBI Taxonomy" id="1070528"/>
    <lineage>
        <taxon>unclassified sequences</taxon>
        <taxon>metagenomes</taxon>
        <taxon>organismal metagenomes</taxon>
    </lineage>
</organism>
<dbReference type="InterPro" id="IPR026906">
    <property type="entry name" value="LRR_5"/>
</dbReference>
<dbReference type="Pfam" id="PF13306">
    <property type="entry name" value="LRR_5"/>
    <property type="match status" value="2"/>
</dbReference>
<dbReference type="InterPro" id="IPR032675">
    <property type="entry name" value="LRR_dom_sf"/>
</dbReference>
<dbReference type="PANTHER" id="PTHR45661">
    <property type="entry name" value="SURFACE ANTIGEN"/>
    <property type="match status" value="1"/>
</dbReference>